<feature type="region of interest" description="Disordered" evidence="9">
    <location>
        <begin position="1424"/>
        <end position="1448"/>
    </location>
</feature>
<evidence type="ECO:0000259" key="10">
    <source>
        <dbReference type="PROSITE" id="PS50102"/>
    </source>
</evidence>
<dbReference type="InterPro" id="IPR035979">
    <property type="entry name" value="RBD_domain_sf"/>
</dbReference>
<keyword evidence="3" id="KW-1003">Cell membrane</keyword>
<feature type="transmembrane region" description="Helical" evidence="8">
    <location>
        <begin position="344"/>
        <end position="361"/>
    </location>
</feature>
<dbReference type="InterPro" id="IPR000504">
    <property type="entry name" value="RRM_dom"/>
</dbReference>
<dbReference type="GO" id="GO:0003723">
    <property type="term" value="F:RNA binding"/>
    <property type="evidence" value="ECO:0007669"/>
    <property type="project" value="UniProtKB-UniRule"/>
</dbReference>
<evidence type="ECO:0000256" key="5">
    <source>
        <dbReference type="ARBA" id="ARBA00022989"/>
    </source>
</evidence>
<evidence type="ECO:0000256" key="2">
    <source>
        <dbReference type="ARBA" id="ARBA00008789"/>
    </source>
</evidence>
<accession>A0A2T7PQS2</accession>
<reference evidence="11 12" key="1">
    <citation type="submission" date="2018-04" db="EMBL/GenBank/DDBJ databases">
        <title>The genome of golden apple snail Pomacea canaliculata provides insight into stress tolerance and invasive adaptation.</title>
        <authorList>
            <person name="Liu C."/>
            <person name="Liu B."/>
            <person name="Ren Y."/>
            <person name="Zhang Y."/>
            <person name="Wang H."/>
            <person name="Li S."/>
            <person name="Jiang F."/>
            <person name="Yin L."/>
            <person name="Zhang G."/>
            <person name="Qian W."/>
            <person name="Fan W."/>
        </authorList>
    </citation>
    <scope>NUCLEOTIDE SEQUENCE [LARGE SCALE GENOMIC DNA]</scope>
    <source>
        <strain evidence="11">SZHN2017</strain>
        <tissue evidence="11">Muscle</tissue>
    </source>
</reference>
<evidence type="ECO:0000256" key="6">
    <source>
        <dbReference type="ARBA" id="ARBA00023136"/>
    </source>
</evidence>
<feature type="compositionally biased region" description="Polar residues" evidence="9">
    <location>
        <begin position="1378"/>
        <end position="1390"/>
    </location>
</feature>
<dbReference type="Pfam" id="PF00076">
    <property type="entry name" value="RRM_1"/>
    <property type="match status" value="2"/>
</dbReference>
<gene>
    <name evidence="11" type="ORF">C0Q70_02745</name>
</gene>
<feature type="region of interest" description="Disordered" evidence="9">
    <location>
        <begin position="1086"/>
        <end position="1168"/>
    </location>
</feature>
<dbReference type="PANTHER" id="PTHR16024">
    <property type="entry name" value="XK-RELATED PROTEIN"/>
    <property type="match status" value="1"/>
</dbReference>
<feature type="compositionally biased region" description="Gly residues" evidence="9">
    <location>
        <begin position="1363"/>
        <end position="1377"/>
    </location>
</feature>
<evidence type="ECO:0000256" key="9">
    <source>
        <dbReference type="SAM" id="MobiDB-lite"/>
    </source>
</evidence>
<feature type="region of interest" description="Disordered" evidence="9">
    <location>
        <begin position="490"/>
        <end position="512"/>
    </location>
</feature>
<feature type="compositionally biased region" description="Low complexity" evidence="9">
    <location>
        <begin position="1092"/>
        <end position="1104"/>
    </location>
</feature>
<dbReference type="SUPFAM" id="SSF54928">
    <property type="entry name" value="RNA-binding domain, RBD"/>
    <property type="match status" value="1"/>
</dbReference>
<sequence>MSALKQLVTRRSELHRLKYLESFGDNDDGVWFELNDGIKQQEDNHELQSEPGEQSALRSTNHVEGKGASHDSVDMAIKGAKDVSHGIKRPFTTDGDMVYIFSWIDILIAVGSIIVFIVDIITDIKLAVEYYRDSQWTTAGVTTALIVIPSLITCGLSLHWYIIDFKIEEQVILKSKEVQKRVYAASEKLWFCRFFFTVLQLGPLVRTVEYFYYGCKSRSKNISEQDKKRYFRWMLYEDVDNCLLRLFESFLESAPQLCWQLYIFVKTKPEDDVIGETTRAVALLSSWVSLAVSLVSYHRSLRFSRDDKENLSLRSLPFYFAWRASETGGRVLCIALFASAFDQWVFAFLLLHWVIASGWLMSQHTTFYENKRCLEKAFNVICGYVMLFCFLNLREGHTRFRYLLFYFLFYVENFVMLAFWFRFTRDLGTWFHIWGFIVVLILFVLHVGSQLLYYVYFHPTHSIKFCLPCDKYVVYSSICYEVHPDTDDAVESPNEHYTRREMSHGDEADPKLPRRISRLEEEHESLQEVRPVKKRVQKKVSYQDQISSSYSDAENSNAEATITLDDGRFLEEIVKELSDTKLKDNVVTVSFCSNDRLLCVAHMPPRYSDEEFLKFVSQHGPVKYCFLIRSETTGHSKSYGLVEFEEQDLEKIRKIRDELDWKEVGSQVLHVDFVESSFQSWERLHSRCLFLSGLPKSFTEVSKLREMFSVVTSPVYCQIMMKEKESLGFGIVEFRKPDDAEETWERLRGQKIEDTEMTITFCIPSKSAVVINNRIMWKYCDKLQQKSSLLPDPVATKPVIANNPVVLSLVKQNPYLMEDFTKVLMEMQQAYVQHMMSPANKPGLLGPAPSLPMSPMMNPHLQLGLIVMMALHIHSEKKNPFTGALAKQLNTLSDTGSSQQADSSKKPSILGDPLTAQANILLTNLKQQLNQVPIPAAEVKEDDDAEKSESESASSDPLVQGIIKKFMRNAQYLNLSLLVNMGQVITGMQATSGDVSPVAAAAAAAAASVARHAALVNPPGSGKGLLGDPPRPQPNPAAVRFLQTMEAVASQNFGGQNQGFLSALMTNINASHSTMGTIEKKTSLLGEPPARQQQSLSHQQQQKQQGGGGGFGMGMSRGAGMGGSMGPMGGTGSNEGSMGSSFGQQQGFGGKSWGSGSTSSSGNFGGMGRGLLGSGAKAGGIGGSGGGSGRSGSFGGSGGGSGIGGGFGGSTGGGFGGSGGEGFGISSNDSFGNNAGGFGSTAGGFGNTAGGFGSKGASDYSFGGYDSGYGDMSSYNTSGYGAEEYSQYQQGNYSGGYGDGTYGDQSGYQYSDYGGDYSGTQDSYNYQASNSYSGNFGDYTGGYSSGTANNGFGFSQSQSGNFQEGGGYGRGNFGTQGGSNTYSSPSMGSAARSMTMSKNFSGGGVGAGGGTGVGAGAAFGSGATQQSSFGTGMDSTTTTSNSSSSLLDTPRNFRTSGALVGTVAAGSGAVTSTGTGTGVGFGQGVGSTQIRSGMSTTGSYQGSGVQDFIGNDAGSYRTMGMGSGGYADAGGMDGYTSTNYMGDSAAVGGNYGGYGVSSSGFGTYGSTTASYTTGATDFSSTVGSGNGTGGLMPTPGSTPLMTAGSKRGYSHLLPKPEPSPEGDYIGQHSQGLGGHYEKRPRLF</sequence>
<feature type="compositionally biased region" description="Low complexity" evidence="9">
    <location>
        <begin position="1136"/>
        <end position="1145"/>
    </location>
</feature>
<feature type="region of interest" description="Disordered" evidence="9">
    <location>
        <begin position="1603"/>
        <end position="1643"/>
    </location>
</feature>
<comment type="similarity">
    <text evidence="2 8">Belongs to the XK family.</text>
</comment>
<feature type="domain" description="RRM" evidence="10">
    <location>
        <begin position="596"/>
        <end position="676"/>
    </location>
</feature>
<evidence type="ECO:0000313" key="12">
    <source>
        <dbReference type="Proteomes" id="UP000245119"/>
    </source>
</evidence>
<dbReference type="PANTHER" id="PTHR16024:SF6">
    <property type="entry name" value="XK-RELATED PROTEIN"/>
    <property type="match status" value="1"/>
</dbReference>
<dbReference type="GO" id="GO:0005886">
    <property type="term" value="C:plasma membrane"/>
    <property type="evidence" value="ECO:0007669"/>
    <property type="project" value="UniProtKB-SubCell"/>
</dbReference>
<dbReference type="SMART" id="SM00360">
    <property type="entry name" value="RRM"/>
    <property type="match status" value="2"/>
</dbReference>
<keyword evidence="6 8" id="KW-0472">Membrane</keyword>
<feature type="region of interest" description="Disordered" evidence="9">
    <location>
        <begin position="42"/>
        <end position="68"/>
    </location>
</feature>
<keyword evidence="12" id="KW-1185">Reference proteome</keyword>
<dbReference type="Gene3D" id="3.30.70.330">
    <property type="match status" value="2"/>
</dbReference>
<keyword evidence="4 8" id="KW-0812">Transmembrane</keyword>
<dbReference type="Pfam" id="PF09815">
    <property type="entry name" value="XK-related"/>
    <property type="match status" value="1"/>
</dbReference>
<dbReference type="GO" id="GO:0043652">
    <property type="term" value="P:engulfment of apoptotic cell"/>
    <property type="evidence" value="ECO:0007669"/>
    <property type="project" value="TreeGrafter"/>
</dbReference>
<dbReference type="OrthoDB" id="6136301at2759"/>
<dbReference type="InterPro" id="IPR018629">
    <property type="entry name" value="XK-rel"/>
</dbReference>
<dbReference type="EMBL" id="PZQS01000002">
    <property type="protein sequence ID" value="PVD35781.1"/>
    <property type="molecule type" value="Genomic_DNA"/>
</dbReference>
<evidence type="ECO:0000256" key="7">
    <source>
        <dbReference type="PROSITE-ProRule" id="PRU00176"/>
    </source>
</evidence>
<dbReference type="Proteomes" id="UP000245119">
    <property type="component" value="Linkage Group LG2"/>
</dbReference>
<name>A0A2T7PQS2_POMCA</name>
<keyword evidence="5 8" id="KW-1133">Transmembrane helix</keyword>
<feature type="domain" description="RRM" evidence="10">
    <location>
        <begin position="687"/>
        <end position="764"/>
    </location>
</feature>
<comment type="subcellular location">
    <subcellularLocation>
        <location evidence="1">Cell membrane</location>
        <topology evidence="1">Multi-pass membrane protein</topology>
    </subcellularLocation>
    <subcellularLocation>
        <location evidence="8">Membrane</location>
        <topology evidence="8">Multi-pass membrane protein</topology>
    </subcellularLocation>
</comment>
<evidence type="ECO:0000256" key="4">
    <source>
        <dbReference type="ARBA" id="ARBA00022692"/>
    </source>
</evidence>
<feature type="region of interest" description="Disordered" evidence="9">
    <location>
        <begin position="1354"/>
        <end position="1390"/>
    </location>
</feature>
<organism evidence="11 12">
    <name type="scientific">Pomacea canaliculata</name>
    <name type="common">Golden apple snail</name>
    <dbReference type="NCBI Taxonomy" id="400727"/>
    <lineage>
        <taxon>Eukaryota</taxon>
        <taxon>Metazoa</taxon>
        <taxon>Spiralia</taxon>
        <taxon>Lophotrochozoa</taxon>
        <taxon>Mollusca</taxon>
        <taxon>Gastropoda</taxon>
        <taxon>Caenogastropoda</taxon>
        <taxon>Architaenioglossa</taxon>
        <taxon>Ampullarioidea</taxon>
        <taxon>Ampullariidae</taxon>
        <taxon>Pomacea</taxon>
    </lineage>
</organism>
<feature type="transmembrane region" description="Helical" evidence="8">
    <location>
        <begin position="433"/>
        <end position="456"/>
    </location>
</feature>
<feature type="compositionally biased region" description="Basic and acidic residues" evidence="9">
    <location>
        <begin position="493"/>
        <end position="512"/>
    </location>
</feature>
<feature type="transmembrane region" description="Helical" evidence="8">
    <location>
        <begin position="399"/>
        <end position="421"/>
    </location>
</feature>
<dbReference type="InterPro" id="IPR012677">
    <property type="entry name" value="Nucleotide-bd_a/b_plait_sf"/>
</dbReference>
<evidence type="ECO:0000256" key="3">
    <source>
        <dbReference type="ARBA" id="ARBA00022475"/>
    </source>
</evidence>
<comment type="caution">
    <text evidence="11">The sequence shown here is derived from an EMBL/GenBank/DDBJ whole genome shotgun (WGS) entry which is preliminary data.</text>
</comment>
<evidence type="ECO:0000256" key="1">
    <source>
        <dbReference type="ARBA" id="ARBA00004651"/>
    </source>
</evidence>
<proteinExistence type="inferred from homology"/>
<feature type="transmembrane region" description="Helical" evidence="8">
    <location>
        <begin position="141"/>
        <end position="162"/>
    </location>
</feature>
<evidence type="ECO:0000256" key="8">
    <source>
        <dbReference type="RuleBase" id="RU910716"/>
    </source>
</evidence>
<dbReference type="GO" id="GO:0070782">
    <property type="term" value="P:phosphatidylserine exposure on apoptotic cell surface"/>
    <property type="evidence" value="ECO:0007669"/>
    <property type="project" value="TreeGrafter"/>
</dbReference>
<feature type="transmembrane region" description="Helical" evidence="8">
    <location>
        <begin position="98"/>
        <end position="121"/>
    </location>
</feature>
<protein>
    <recommendedName>
        <fullName evidence="8">XK-related protein</fullName>
    </recommendedName>
</protein>
<dbReference type="PROSITE" id="PS50102">
    <property type="entry name" value="RRM"/>
    <property type="match status" value="2"/>
</dbReference>
<dbReference type="GO" id="GO:1902742">
    <property type="term" value="P:apoptotic process involved in development"/>
    <property type="evidence" value="ECO:0007669"/>
    <property type="project" value="TreeGrafter"/>
</dbReference>
<feature type="compositionally biased region" description="Gly residues" evidence="9">
    <location>
        <begin position="1105"/>
        <end position="1133"/>
    </location>
</feature>
<evidence type="ECO:0000313" key="11">
    <source>
        <dbReference type="EMBL" id="PVD35781.1"/>
    </source>
</evidence>
<dbReference type="InterPro" id="IPR050895">
    <property type="entry name" value="XK-related_scramblase"/>
</dbReference>
<keyword evidence="7" id="KW-0694">RNA-binding</keyword>